<evidence type="ECO:0000313" key="3">
    <source>
        <dbReference type="Proteomes" id="UP000250140"/>
    </source>
</evidence>
<dbReference type="GO" id="GO:0016787">
    <property type="term" value="F:hydrolase activity"/>
    <property type="evidence" value="ECO:0007669"/>
    <property type="project" value="UniProtKB-KW"/>
</dbReference>
<dbReference type="InterPro" id="IPR053183">
    <property type="entry name" value="ASL1"/>
</dbReference>
<feature type="domain" description="Asl1-like glycosyl hydrolase catalytic" evidence="1">
    <location>
        <begin position="29"/>
        <end position="235"/>
    </location>
</feature>
<dbReference type="GO" id="GO:0071966">
    <property type="term" value="P:fungal-type cell wall polysaccharide metabolic process"/>
    <property type="evidence" value="ECO:0007669"/>
    <property type="project" value="TreeGrafter"/>
</dbReference>
<dbReference type="GO" id="GO:0009277">
    <property type="term" value="C:fungal-type cell wall"/>
    <property type="evidence" value="ECO:0007669"/>
    <property type="project" value="TreeGrafter"/>
</dbReference>
<dbReference type="OrthoDB" id="43654at2759"/>
<dbReference type="InterPro" id="IPR024655">
    <property type="entry name" value="Asl1_glyco_hydro_catalytic"/>
</dbReference>
<dbReference type="Gene3D" id="3.20.20.80">
    <property type="entry name" value="Glycosidases"/>
    <property type="match status" value="1"/>
</dbReference>
<dbReference type="InterPro" id="IPR017853">
    <property type="entry name" value="GH"/>
</dbReference>
<protein>
    <submittedName>
        <fullName evidence="2">Glycoside hydrolase family 128 protein</fullName>
    </submittedName>
</protein>
<name>A0A8E2EXM8_9PEZI</name>
<evidence type="ECO:0000259" key="1">
    <source>
        <dbReference type="Pfam" id="PF11790"/>
    </source>
</evidence>
<dbReference type="PANTHER" id="PTHR34154">
    <property type="entry name" value="ALKALI-SENSITIVE LINKAGE PROTEIN 1"/>
    <property type="match status" value="1"/>
</dbReference>
<gene>
    <name evidence="2" type="ORF">AOQ84DRAFT_75431</name>
</gene>
<dbReference type="Pfam" id="PF11790">
    <property type="entry name" value="Glyco_hydro_cc"/>
    <property type="match status" value="1"/>
</dbReference>
<dbReference type="PANTHER" id="PTHR34154:SF3">
    <property type="entry name" value="ALKALI-SENSITIVE LINKAGE PROTEIN 1"/>
    <property type="match status" value="1"/>
</dbReference>
<keyword evidence="2" id="KW-0378">Hydrolase</keyword>
<proteinExistence type="predicted"/>
<sequence length="246" mass="27864">MTVRKRCLLWDWTNTKGVPAAMDKVDFSGPIHSVSNWNTWTPPELKGRAPFRPMVRTDGQTSGNDWANVENSKETIIHFYNEPERNGISAQHAADVWNKQMIPLRQQKGKKLVSPSCASDANGQAWLAEFMTLIRPTPPDYLGLHYYGTDSSAAIKYIEDMHAKHPHPVIVSEIASISRDYSAVVGFTTHLANWMDETSWIYEYGFFGCMRAPADTFVSPQAQLMKPDGSFTTLMYKLMREQPMKA</sequence>
<organism evidence="2 3">
    <name type="scientific">Glonium stellatum</name>
    <dbReference type="NCBI Taxonomy" id="574774"/>
    <lineage>
        <taxon>Eukaryota</taxon>
        <taxon>Fungi</taxon>
        <taxon>Dikarya</taxon>
        <taxon>Ascomycota</taxon>
        <taxon>Pezizomycotina</taxon>
        <taxon>Dothideomycetes</taxon>
        <taxon>Pleosporomycetidae</taxon>
        <taxon>Gloniales</taxon>
        <taxon>Gloniaceae</taxon>
        <taxon>Glonium</taxon>
    </lineage>
</organism>
<dbReference type="EMBL" id="KV750042">
    <property type="protein sequence ID" value="OCL06525.1"/>
    <property type="molecule type" value="Genomic_DNA"/>
</dbReference>
<evidence type="ECO:0000313" key="2">
    <source>
        <dbReference type="EMBL" id="OCL06525.1"/>
    </source>
</evidence>
<dbReference type="Proteomes" id="UP000250140">
    <property type="component" value="Unassembled WGS sequence"/>
</dbReference>
<accession>A0A8E2EXM8</accession>
<reference evidence="2 3" key="1">
    <citation type="journal article" date="2016" name="Nat. Commun.">
        <title>Ectomycorrhizal ecology is imprinted in the genome of the dominant symbiotic fungus Cenococcum geophilum.</title>
        <authorList>
            <consortium name="DOE Joint Genome Institute"/>
            <person name="Peter M."/>
            <person name="Kohler A."/>
            <person name="Ohm R.A."/>
            <person name="Kuo A."/>
            <person name="Krutzmann J."/>
            <person name="Morin E."/>
            <person name="Arend M."/>
            <person name="Barry K.W."/>
            <person name="Binder M."/>
            <person name="Choi C."/>
            <person name="Clum A."/>
            <person name="Copeland A."/>
            <person name="Grisel N."/>
            <person name="Haridas S."/>
            <person name="Kipfer T."/>
            <person name="LaButti K."/>
            <person name="Lindquist E."/>
            <person name="Lipzen A."/>
            <person name="Maire R."/>
            <person name="Meier B."/>
            <person name="Mihaltcheva S."/>
            <person name="Molinier V."/>
            <person name="Murat C."/>
            <person name="Poggeler S."/>
            <person name="Quandt C.A."/>
            <person name="Sperisen C."/>
            <person name="Tritt A."/>
            <person name="Tisserant E."/>
            <person name="Crous P.W."/>
            <person name="Henrissat B."/>
            <person name="Nehls U."/>
            <person name="Egli S."/>
            <person name="Spatafora J.W."/>
            <person name="Grigoriev I.V."/>
            <person name="Martin F.M."/>
        </authorList>
    </citation>
    <scope>NUCLEOTIDE SEQUENCE [LARGE SCALE GENOMIC DNA]</scope>
    <source>
        <strain evidence="2 3">CBS 207.34</strain>
    </source>
</reference>
<dbReference type="SUPFAM" id="SSF51445">
    <property type="entry name" value="(Trans)glycosidases"/>
    <property type="match status" value="1"/>
</dbReference>
<dbReference type="AlphaFoldDB" id="A0A8E2EXM8"/>
<keyword evidence="3" id="KW-1185">Reference proteome</keyword>